<proteinExistence type="predicted"/>
<evidence type="ECO:0000256" key="1">
    <source>
        <dbReference type="SAM" id="MobiDB-lite"/>
    </source>
</evidence>
<protein>
    <recommendedName>
        <fullName evidence="3">DUF11 domain-containing protein</fullName>
    </recommendedName>
</protein>
<organism evidence="4 5">
    <name type="scientific">Candidatus Sungbacteria bacterium RIFCSPHIGHO2_01_FULL_47_32</name>
    <dbReference type="NCBI Taxonomy" id="1802264"/>
    <lineage>
        <taxon>Bacteria</taxon>
        <taxon>Candidatus Sungiibacteriota</taxon>
    </lineage>
</organism>
<sequence length="641" mass="70720">MPEKINELKEKLYSREGPGERKPADELHEVHRSREEKAKTRWEEEGASLPGKILQREEAEAKPKRSKLFIAVMVVSLILLLGAGSFIFYSLYYKKSGVSLELIGKDTVEAGDAEVWVVIVRNEGDIPLIKNELTFAYPKGAIPLAGGATDPSVLHPKILIDSIQPREEKRFEFTARLFGSADEKKIADAGLIYRPENVSSRLTKRASFKTSISRVPFAIAYTVSPEIVGGQAVSFTVDITSSSKATFENMYVRIDYPAGFQFASAEAAPDIEKNIWRLGNISPGETRRITVHGTLAGTPEELKPIIASFGEYNPDTRQWKVYLEGRGETRISSPPLFVRHEVNGGATHTGSFGDNIQFRIFYKNTLGVLLKDVFIRTKISEGLLNMRQLHPQFGFYDGQTHEIVWNAASNPELKEVLPGVEKSVFFSVTTLPTPPVHQPSDKNFVLDVHTRINTRTVPKEYSGIKIEYENTLSIKMKSRLTLSSKSIFYDSPLGPNIGKLPPRSNQETGYTILMQVVNTSSDLKDAKVMFALPGNVRWTGQLAGDKTERVNYNLSSGEASWNIGDLPAGTGVLKPPLLLAFNVVLTPGADSIGQTTILIKDIAITGTDTFAGTDLKAANSDITTSLQQDPKAKNSDWAVGE</sequence>
<dbReference type="EMBL" id="MHQC01000039">
    <property type="protein sequence ID" value="OGZ94234.1"/>
    <property type="molecule type" value="Genomic_DNA"/>
</dbReference>
<evidence type="ECO:0000313" key="4">
    <source>
        <dbReference type="EMBL" id="OGZ94234.1"/>
    </source>
</evidence>
<keyword evidence="2" id="KW-0472">Membrane</keyword>
<feature type="transmembrane region" description="Helical" evidence="2">
    <location>
        <begin position="68"/>
        <end position="92"/>
    </location>
</feature>
<evidence type="ECO:0000259" key="3">
    <source>
        <dbReference type="Pfam" id="PF01345"/>
    </source>
</evidence>
<keyword evidence="2" id="KW-0812">Transmembrane</keyword>
<evidence type="ECO:0000256" key="2">
    <source>
        <dbReference type="SAM" id="Phobius"/>
    </source>
</evidence>
<comment type="caution">
    <text evidence="4">The sequence shown here is derived from an EMBL/GenBank/DDBJ whole genome shotgun (WGS) entry which is preliminary data.</text>
</comment>
<dbReference type="AlphaFoldDB" id="A0A1G2K479"/>
<dbReference type="Pfam" id="PF01345">
    <property type="entry name" value="DUF11"/>
    <property type="match status" value="1"/>
</dbReference>
<dbReference type="InterPro" id="IPR001434">
    <property type="entry name" value="OmcB-like_DUF11"/>
</dbReference>
<dbReference type="Proteomes" id="UP000177152">
    <property type="component" value="Unassembled WGS sequence"/>
</dbReference>
<evidence type="ECO:0000313" key="5">
    <source>
        <dbReference type="Proteomes" id="UP000177152"/>
    </source>
</evidence>
<feature type="compositionally biased region" description="Basic and acidic residues" evidence="1">
    <location>
        <begin position="1"/>
        <end position="44"/>
    </location>
</feature>
<accession>A0A1G2K479</accession>
<name>A0A1G2K479_9BACT</name>
<feature type="domain" description="DUF11" evidence="3">
    <location>
        <begin position="219"/>
        <end position="297"/>
    </location>
</feature>
<feature type="region of interest" description="Disordered" evidence="1">
    <location>
        <begin position="1"/>
        <end position="45"/>
    </location>
</feature>
<keyword evidence="2" id="KW-1133">Transmembrane helix</keyword>
<gene>
    <name evidence="4" type="ORF">A2633_05465</name>
</gene>
<reference evidence="4 5" key="1">
    <citation type="journal article" date="2016" name="Nat. Commun.">
        <title>Thousands of microbial genomes shed light on interconnected biogeochemical processes in an aquifer system.</title>
        <authorList>
            <person name="Anantharaman K."/>
            <person name="Brown C.T."/>
            <person name="Hug L.A."/>
            <person name="Sharon I."/>
            <person name="Castelle C.J."/>
            <person name="Probst A.J."/>
            <person name="Thomas B.C."/>
            <person name="Singh A."/>
            <person name="Wilkins M.J."/>
            <person name="Karaoz U."/>
            <person name="Brodie E.L."/>
            <person name="Williams K.H."/>
            <person name="Hubbard S.S."/>
            <person name="Banfield J.F."/>
        </authorList>
    </citation>
    <scope>NUCLEOTIDE SEQUENCE [LARGE SCALE GENOMIC DNA]</scope>
</reference>